<evidence type="ECO:0000313" key="2">
    <source>
        <dbReference type="EMBL" id="GAA2215932.1"/>
    </source>
</evidence>
<proteinExistence type="predicted"/>
<dbReference type="PANTHER" id="PTHR13325">
    <property type="entry name" value="PROTEASE M50 MEMBRANE-BOUND TRANSCRIPTION FACTOR SITE 2 PROTEASE"/>
    <property type="match status" value="1"/>
</dbReference>
<keyword evidence="1" id="KW-0472">Membrane</keyword>
<evidence type="ECO:0000256" key="1">
    <source>
        <dbReference type="SAM" id="Phobius"/>
    </source>
</evidence>
<feature type="transmembrane region" description="Helical" evidence="1">
    <location>
        <begin position="214"/>
        <end position="234"/>
    </location>
</feature>
<keyword evidence="1" id="KW-0812">Transmembrane</keyword>
<keyword evidence="1" id="KW-1133">Transmembrane helix</keyword>
<dbReference type="RefSeq" id="WP_344495067.1">
    <property type="nucleotide sequence ID" value="NZ_BAAAQX010000057.1"/>
</dbReference>
<organism evidence="2 3">
    <name type="scientific">Nonomuraea monospora</name>
    <dbReference type="NCBI Taxonomy" id="568818"/>
    <lineage>
        <taxon>Bacteria</taxon>
        <taxon>Bacillati</taxon>
        <taxon>Actinomycetota</taxon>
        <taxon>Actinomycetes</taxon>
        <taxon>Streptosporangiales</taxon>
        <taxon>Streptosporangiaceae</taxon>
        <taxon>Nonomuraea</taxon>
    </lineage>
</organism>
<protein>
    <recommendedName>
        <fullName evidence="4">Peptide zinc metalloprotease protein</fullName>
    </recommendedName>
</protein>
<comment type="caution">
    <text evidence="2">The sequence shown here is derived from an EMBL/GenBank/DDBJ whole genome shotgun (WGS) entry which is preliminary data.</text>
</comment>
<name>A0ABN3D298_9ACTN</name>
<reference evidence="2 3" key="1">
    <citation type="journal article" date="2019" name="Int. J. Syst. Evol. Microbiol.">
        <title>The Global Catalogue of Microorganisms (GCM) 10K type strain sequencing project: providing services to taxonomists for standard genome sequencing and annotation.</title>
        <authorList>
            <consortium name="The Broad Institute Genomics Platform"/>
            <consortium name="The Broad Institute Genome Sequencing Center for Infectious Disease"/>
            <person name="Wu L."/>
            <person name="Ma J."/>
        </authorList>
    </citation>
    <scope>NUCLEOTIDE SEQUENCE [LARGE SCALE GENOMIC DNA]</scope>
    <source>
        <strain evidence="2 3">JCM 16114</strain>
    </source>
</reference>
<evidence type="ECO:0000313" key="3">
    <source>
        <dbReference type="Proteomes" id="UP001499843"/>
    </source>
</evidence>
<dbReference type="InterPro" id="IPR049694">
    <property type="entry name" value="Daptide_HExxH"/>
</dbReference>
<sequence length="544" mass="57849">MTVKLGRREREELEPAIPARPRLADDVQVHAPEHEDAPWIIQRGPGRYIRVGADMARLGRALDGDRDHAELLADLGPKWTPQALGYALGELQRMKLLDDGSRGRSAAAPWVKYVPPLTLQITLLRPARLLAWCRPLLAALAGRSWAVAAMVIALAGPVSLALNGGALARALGSPLPLSVYAWVAAGSYLVMVLHELSHGAVLSHYGGRPSRMGVMLLYLLPAFFCDVSDGWRLGHKERRVRVALAGVATQFVVAGAAAVAALPTGEAALLIFSVVTYTSGLLNLLPFVKLDGYLALMSHLDISDLRKRAMTDARRVVTRLLFGGTYPAELPGLRWAVPYGLACLVFPVYLVGVLALSLWGELLRGLGLLGTVVLGVVVLLLLGRLLVGFLLTVQEARTAGAPVWRIGGVIAALACGLTAVLMTVQVPYVISGGYHYRQGQLELVVPGGDAAITRGAQVRLLRNGVVLREQVGSAVVASATASSTTAPVSALLPIRAEGTLPMTVSAYPLTVRETPGERSGAARVDAGSRPLGEWLAATYLPLSW</sequence>
<dbReference type="InterPro" id="IPR001193">
    <property type="entry name" value="MBTPS2"/>
</dbReference>
<evidence type="ECO:0008006" key="4">
    <source>
        <dbReference type="Google" id="ProtNLM"/>
    </source>
</evidence>
<dbReference type="PANTHER" id="PTHR13325:SF3">
    <property type="entry name" value="MEMBRANE-BOUND TRANSCRIPTION FACTOR SITE-2 PROTEASE"/>
    <property type="match status" value="1"/>
</dbReference>
<gene>
    <name evidence="2" type="ORF">GCM10009850_114000</name>
</gene>
<feature type="transmembrane region" description="Helical" evidence="1">
    <location>
        <begin position="366"/>
        <end position="391"/>
    </location>
</feature>
<dbReference type="Proteomes" id="UP001499843">
    <property type="component" value="Unassembled WGS sequence"/>
</dbReference>
<feature type="transmembrane region" description="Helical" evidence="1">
    <location>
        <begin position="336"/>
        <end position="359"/>
    </location>
</feature>
<feature type="transmembrane region" description="Helical" evidence="1">
    <location>
        <begin position="175"/>
        <end position="193"/>
    </location>
</feature>
<dbReference type="NCBIfam" id="NF041824">
    <property type="entry name" value="daptide_HExxH"/>
    <property type="match status" value="1"/>
</dbReference>
<keyword evidence="3" id="KW-1185">Reference proteome</keyword>
<feature type="transmembrane region" description="Helical" evidence="1">
    <location>
        <begin position="403"/>
        <end position="430"/>
    </location>
</feature>
<feature type="transmembrane region" description="Helical" evidence="1">
    <location>
        <begin position="240"/>
        <end position="262"/>
    </location>
</feature>
<accession>A0ABN3D298</accession>
<dbReference type="EMBL" id="BAAAQX010000057">
    <property type="protein sequence ID" value="GAA2215932.1"/>
    <property type="molecule type" value="Genomic_DNA"/>
</dbReference>
<feature type="transmembrane region" description="Helical" evidence="1">
    <location>
        <begin position="269"/>
        <end position="288"/>
    </location>
</feature>